<dbReference type="Pfam" id="PF16209">
    <property type="entry name" value="PhoLip_ATPase_N"/>
    <property type="match status" value="1"/>
</dbReference>
<dbReference type="Gene3D" id="2.70.150.10">
    <property type="entry name" value="Calcium-transporting ATPase, cytoplasmic transduction domain A"/>
    <property type="match status" value="1"/>
</dbReference>
<evidence type="ECO:0000256" key="1">
    <source>
        <dbReference type="ARBA" id="ARBA00004141"/>
    </source>
</evidence>
<feature type="domain" description="P-type ATPase C-terminal" evidence="17">
    <location>
        <begin position="916"/>
        <end position="1164"/>
    </location>
</feature>
<dbReference type="AlphaFoldDB" id="A0A1D6P156"/>
<evidence type="ECO:0000256" key="6">
    <source>
        <dbReference type="ARBA" id="ARBA00022840"/>
    </source>
</evidence>
<accession>A0A1D6P156</accession>
<keyword evidence="5 13" id="KW-0547">Nucleotide-binding</keyword>
<dbReference type="ExpressionAtlas" id="A0A1D6P156">
    <property type="expression patterns" value="baseline and differential"/>
</dbReference>
<dbReference type="InterPro" id="IPR006539">
    <property type="entry name" value="P-type_ATPase_IV"/>
</dbReference>
<feature type="binding site" evidence="13">
    <location>
        <position position="434"/>
    </location>
    <ligand>
        <name>ATP</name>
        <dbReference type="ChEBI" id="CHEBI:30616"/>
    </ligand>
</feature>
<dbReference type="OMA" id="KHTYKKT"/>
<comment type="catalytic activity">
    <reaction evidence="11 15">
        <text>ATP + H2O + phospholipidSide 1 = ADP + phosphate + phospholipidSide 2.</text>
        <dbReference type="EC" id="7.6.2.1"/>
    </reaction>
</comment>
<dbReference type="SUPFAM" id="SSF81653">
    <property type="entry name" value="Calcium ATPase, transduction domain A"/>
    <property type="match status" value="1"/>
</dbReference>
<feature type="binding site" evidence="13">
    <location>
        <position position="870"/>
    </location>
    <ligand>
        <name>ATP</name>
        <dbReference type="ChEBI" id="CHEBI:30616"/>
    </ligand>
</feature>
<dbReference type="SUPFAM" id="SSF81660">
    <property type="entry name" value="Metal cation-transporting ATPase, ATP-binding domain N"/>
    <property type="match status" value="1"/>
</dbReference>
<dbReference type="SFLD" id="SFLDG00002">
    <property type="entry name" value="C1.7:_P-type_atpase_like"/>
    <property type="match status" value="1"/>
</dbReference>
<reference evidence="18" key="1">
    <citation type="submission" date="2015-12" db="EMBL/GenBank/DDBJ databases">
        <title>Update maize B73 reference genome by single molecule sequencing technologies.</title>
        <authorList>
            <consortium name="Maize Genome Sequencing Project"/>
            <person name="Ware D."/>
        </authorList>
    </citation>
    <scope>NUCLEOTIDE SEQUENCE</scope>
    <source>
        <tissue evidence="18">Seedling</tissue>
    </source>
</reference>
<dbReference type="NCBIfam" id="TIGR01652">
    <property type="entry name" value="ATPase-Plipid"/>
    <property type="match status" value="1"/>
</dbReference>
<feature type="transmembrane region" description="Helical" evidence="15">
    <location>
        <begin position="1066"/>
        <end position="1086"/>
    </location>
</feature>
<evidence type="ECO:0000256" key="4">
    <source>
        <dbReference type="ARBA" id="ARBA00022723"/>
    </source>
</evidence>
<feature type="binding site" evidence="13">
    <location>
        <position position="753"/>
    </location>
    <ligand>
        <name>ATP</name>
        <dbReference type="ChEBI" id="CHEBI:30616"/>
    </ligand>
</feature>
<evidence type="ECO:0000259" key="16">
    <source>
        <dbReference type="Pfam" id="PF16209"/>
    </source>
</evidence>
<feature type="binding site" evidence="13">
    <location>
        <position position="637"/>
    </location>
    <ligand>
        <name>ATP</name>
        <dbReference type="ChEBI" id="CHEBI:30616"/>
    </ligand>
</feature>
<dbReference type="InterPro" id="IPR023298">
    <property type="entry name" value="ATPase_P-typ_TM_dom_sf"/>
</dbReference>
<dbReference type="Gene3D" id="3.40.1110.10">
    <property type="entry name" value="Calcium-transporting ATPase, cytoplasmic domain N"/>
    <property type="match status" value="1"/>
</dbReference>
<dbReference type="FunFam" id="2.70.150.10:FF:000023">
    <property type="entry name" value="Phospholipid-transporting ATPase"/>
    <property type="match status" value="1"/>
</dbReference>
<evidence type="ECO:0000256" key="13">
    <source>
        <dbReference type="PIRSR" id="PIRSR606539-2"/>
    </source>
</evidence>
<dbReference type="IntAct" id="A0A1D6P156">
    <property type="interactions" value="1"/>
</dbReference>
<dbReference type="FunCoup" id="A0A1D6P156">
    <property type="interactions" value="12"/>
</dbReference>
<gene>
    <name evidence="18" type="ORF">ZEAMMB73_Zm00001d046194</name>
</gene>
<dbReference type="InterPro" id="IPR023214">
    <property type="entry name" value="HAD_sf"/>
</dbReference>
<dbReference type="Pfam" id="PF13246">
    <property type="entry name" value="Cation_ATPase"/>
    <property type="match status" value="1"/>
</dbReference>
<keyword evidence="7 14" id="KW-0460">Magnesium</keyword>
<keyword evidence="8 15" id="KW-1278">Translocase</keyword>
<evidence type="ECO:0000256" key="7">
    <source>
        <dbReference type="ARBA" id="ARBA00022842"/>
    </source>
</evidence>
<feature type="binding site" evidence="13">
    <location>
        <position position="893"/>
    </location>
    <ligand>
        <name>ATP</name>
        <dbReference type="ChEBI" id="CHEBI:30616"/>
    </ligand>
</feature>
<feature type="binding site" evidence="14">
    <location>
        <position position="432"/>
    </location>
    <ligand>
        <name>Mg(2+)</name>
        <dbReference type="ChEBI" id="CHEBI:18420"/>
    </ligand>
</feature>
<dbReference type="PaxDb" id="4577-GRMZM2G135236_P01"/>
<feature type="binding site" evidence="13">
    <location>
        <position position="432"/>
    </location>
    <ligand>
        <name>ATP</name>
        <dbReference type="ChEBI" id="CHEBI:30616"/>
    </ligand>
</feature>
<evidence type="ECO:0000256" key="2">
    <source>
        <dbReference type="ARBA" id="ARBA00008109"/>
    </source>
</evidence>
<feature type="binding site" evidence="14">
    <location>
        <position position="890"/>
    </location>
    <ligand>
        <name>Mg(2+)</name>
        <dbReference type="ChEBI" id="CHEBI:18420"/>
    </ligand>
</feature>
<dbReference type="GO" id="GO:0015914">
    <property type="term" value="P:phospholipid transport"/>
    <property type="evidence" value="ECO:0007669"/>
    <property type="project" value="InterPro"/>
</dbReference>
<evidence type="ECO:0000256" key="9">
    <source>
        <dbReference type="ARBA" id="ARBA00022989"/>
    </source>
</evidence>
<evidence type="ECO:0000313" key="18">
    <source>
        <dbReference type="EMBL" id="AQL03813.1"/>
    </source>
</evidence>
<evidence type="ECO:0000256" key="5">
    <source>
        <dbReference type="ARBA" id="ARBA00022741"/>
    </source>
</evidence>
<evidence type="ECO:0000256" key="15">
    <source>
        <dbReference type="RuleBase" id="RU362033"/>
    </source>
</evidence>
<feature type="domain" description="P-type ATPase N-terminal" evidence="16">
    <location>
        <begin position="52"/>
        <end position="117"/>
    </location>
</feature>
<dbReference type="SMR" id="A0A1D6P156"/>
<dbReference type="InterPro" id="IPR018303">
    <property type="entry name" value="ATPase_P-typ_P_site"/>
</dbReference>
<dbReference type="eggNOG" id="KOG0206">
    <property type="taxonomic scope" value="Eukaryota"/>
</dbReference>
<evidence type="ECO:0000256" key="8">
    <source>
        <dbReference type="ARBA" id="ARBA00022967"/>
    </source>
</evidence>
<dbReference type="FunFam" id="3.40.1110.10:FF:000063">
    <property type="entry name" value="Phospholipid-transporting ATPase"/>
    <property type="match status" value="1"/>
</dbReference>
<feature type="transmembrane region" description="Helical" evidence="15">
    <location>
        <begin position="1098"/>
        <end position="1116"/>
    </location>
</feature>
<keyword evidence="10 15" id="KW-0472">Membrane</keyword>
<feature type="binding site" evidence="13">
    <location>
        <position position="864"/>
    </location>
    <ligand>
        <name>ATP</name>
        <dbReference type="ChEBI" id="CHEBI:30616"/>
    </ligand>
</feature>
<evidence type="ECO:0000256" key="14">
    <source>
        <dbReference type="PIRSR" id="PIRSR606539-3"/>
    </source>
</evidence>
<sequence>MGRSGRRRRDRMRWSNLYTFSCFRAQHEHAGDAGPSSDGAGAVGGPGFSRVVYCNNAALQKPLKYITNYITTTKYNVVTFFPKAIFEQFRRVANLYFLLTAILSLTPVCPFSAVSMIAPLAFVVGLSMMKEGLEDWRRFMQDMKVNNRNVSVHKSDGEFDYRHWEDLCVGDVVRVEKDQFFPADLLLLSSSYEDGICYVETMNLDGETNLKVKRSLEVTLPLEEDESFKDFQAVIRCEDPNPSLYTFTGNFEYERQVYALDPSQILLRDSKLRNTAFVYGVVIFTGHDSKVMQNSTESPSKRSRIERKMDLIIYILFTVLVLISLISSIGFAVRIKLDLPRWWYLQPQKSNKLDDPSRPALSGIFHLITALILYGYLIPISLYVSIELVKVLQAHFINQDIHMFDEETGNTAQARTSNLNEELGQVHTILSDKTGTLTCNQMDFLKCSIAGVSYGVGSSEVELAAAKQMASGADDQDIPIQDIWEENNEDQIELVEGVTFSVGNNRKPSIKGFSFEDDRLMQGNWTKEPNSSTILLFFRILALCHTAIPEINEATGSIAYEAESPDEGAFLVAAREFGFEFFKRTQSSVFVREKHTSSKGTIEREFKILNLLEFNSKRKRMTVILQDEDGQILLLCKGADSIIFDRLAKNGRMYEVDTTKHLNEYGEAGLRTLALSYRVLDESEYSSWNAEFLKAKTSIGPDRELQLERVSELIERELILVGATAVEDKLQKGVPQCIDRLAQAGLKIWVLTGDKMETAINIGYACSLLRQGMKQICLSIPTGEQVAQDAKKALLSSLTTEQAAKESLLSQIANGSQMVKLEKDPDAAFALVIDGKALAFALEDDMKHMFLNLAIECASVICCRVSPKQKALVTRLVKEGIGQTTLAVGDGANDVGMIQEADIGVGISGVEGMQAVMASDFSISQFRFLERLLVVHGHWCYKRIAQMICYFFYKNIAFGLTIFYFEAFAGFSGQSVYDDWFMLLFNVVLTSLPVISLGVFEQDVSSEICLQFPALYQQGPKNLFFDWYRILGWMGNGLFSSLAIFFLNLCIFYDQAIRAGGQTADMAAVGTTMFTCIIWAVNIQIALTMSHFTWIQHLFVWGSITTWYIFILAYGMTLRSGDNYQILLEVLGPAPIYWAGTLLVTAACNIPYLIHISYQRSCNPLDHHVIQEIKYLKKDVEDQTMWKRERSKARQKTKIGFTARVDAKIKQIKGKLHKKGPSLTIQTVS</sequence>
<feature type="transmembrane region" description="Helical" evidence="15">
    <location>
        <begin position="1136"/>
        <end position="1154"/>
    </location>
</feature>
<dbReference type="InterPro" id="IPR008250">
    <property type="entry name" value="ATPase_P-typ_transduc_dom_A_sf"/>
</dbReference>
<dbReference type="InterPro" id="IPR023299">
    <property type="entry name" value="ATPase_P-typ_cyto_dom_N"/>
</dbReference>
<feature type="binding site" evidence="14">
    <location>
        <position position="434"/>
    </location>
    <ligand>
        <name>Mg(2+)</name>
        <dbReference type="ChEBI" id="CHEBI:18420"/>
    </ligand>
</feature>
<keyword evidence="9 15" id="KW-1133">Transmembrane helix</keyword>
<feature type="binding site" evidence="13">
    <location>
        <position position="671"/>
    </location>
    <ligand>
        <name>ATP</name>
        <dbReference type="ChEBI" id="CHEBI:30616"/>
    </ligand>
</feature>
<dbReference type="PANTHER" id="PTHR24092">
    <property type="entry name" value="PROBABLE PHOSPHOLIPID-TRANSPORTING ATPASE"/>
    <property type="match status" value="1"/>
</dbReference>
<evidence type="ECO:0000256" key="10">
    <source>
        <dbReference type="ARBA" id="ARBA00023136"/>
    </source>
</evidence>
<feature type="binding site" evidence="13">
    <location>
        <position position="754"/>
    </location>
    <ligand>
        <name>ATP</name>
        <dbReference type="ChEBI" id="CHEBI:30616"/>
    </ligand>
</feature>
<dbReference type="Pfam" id="PF16212">
    <property type="entry name" value="PhoLip_ATPase_C"/>
    <property type="match status" value="1"/>
</dbReference>
<feature type="binding site" evidence="13">
    <location>
        <position position="567"/>
    </location>
    <ligand>
        <name>ATP</name>
        <dbReference type="ChEBI" id="CHEBI:30616"/>
    </ligand>
</feature>
<feature type="transmembrane region" description="Helical" evidence="15">
    <location>
        <begin position="1030"/>
        <end position="1054"/>
    </location>
</feature>
<dbReference type="SFLD" id="SFLDS00003">
    <property type="entry name" value="Haloacid_Dehalogenase"/>
    <property type="match status" value="1"/>
</dbReference>
<dbReference type="Gene3D" id="3.40.50.1000">
    <property type="entry name" value="HAD superfamily/HAD-like"/>
    <property type="match status" value="1"/>
</dbReference>
<dbReference type="PRINTS" id="PR00119">
    <property type="entry name" value="CATATPASE"/>
</dbReference>
<feature type="binding site" evidence="14">
    <location>
        <position position="894"/>
    </location>
    <ligand>
        <name>Mg(2+)</name>
        <dbReference type="ChEBI" id="CHEBI:18420"/>
    </ligand>
</feature>
<dbReference type="InterPro" id="IPR032631">
    <property type="entry name" value="P-type_ATPase_N"/>
</dbReference>
<dbReference type="SUPFAM" id="SSF56784">
    <property type="entry name" value="HAD-like"/>
    <property type="match status" value="1"/>
</dbReference>
<feature type="transmembrane region" description="Helical" evidence="15">
    <location>
        <begin position="311"/>
        <end position="333"/>
    </location>
</feature>
<feature type="transmembrane region" description="Helical" evidence="15">
    <location>
        <begin position="980"/>
        <end position="1000"/>
    </location>
</feature>
<dbReference type="SFLD" id="SFLDF00027">
    <property type="entry name" value="p-type_atpase"/>
    <property type="match status" value="1"/>
</dbReference>
<dbReference type="GO" id="GO:0016020">
    <property type="term" value="C:membrane"/>
    <property type="evidence" value="ECO:0007669"/>
    <property type="project" value="UniProtKB-SubCell"/>
</dbReference>
<evidence type="ECO:0000256" key="12">
    <source>
        <dbReference type="PIRSR" id="PIRSR606539-1"/>
    </source>
</evidence>
<dbReference type="EMBL" id="CM000785">
    <property type="protein sequence ID" value="AQL03813.1"/>
    <property type="molecule type" value="Genomic_DNA"/>
</dbReference>
<comment type="cofactor">
    <cofactor evidence="14">
        <name>Mg(2+)</name>
        <dbReference type="ChEBI" id="CHEBI:18420"/>
    </cofactor>
</comment>
<dbReference type="PANTHER" id="PTHR24092:SF150">
    <property type="entry name" value="PHOSPHOLIPID-TRANSPORTING ATPASE"/>
    <property type="match status" value="1"/>
</dbReference>
<dbReference type="InterPro" id="IPR036412">
    <property type="entry name" value="HAD-like_sf"/>
</dbReference>
<dbReference type="InterPro" id="IPR032630">
    <property type="entry name" value="P_typ_ATPase_c"/>
</dbReference>
<dbReference type="EC" id="7.6.2.1" evidence="15"/>
<dbReference type="STRING" id="4577.A0A1D6P156"/>
<proteinExistence type="inferred from homology"/>
<protein>
    <recommendedName>
        <fullName evidence="15">Phospholipid-transporting ATPase</fullName>
        <ecNumber evidence="15">7.6.2.1</ecNumber>
    </recommendedName>
</protein>
<keyword evidence="3 15" id="KW-0812">Transmembrane</keyword>
<feature type="transmembrane region" description="Helical" evidence="15">
    <location>
        <begin position="364"/>
        <end position="386"/>
    </location>
</feature>
<feature type="binding site" evidence="13">
    <location>
        <position position="894"/>
    </location>
    <ligand>
        <name>ATP</name>
        <dbReference type="ChEBI" id="CHEBI:30616"/>
    </ligand>
</feature>
<comment type="subcellular location">
    <subcellularLocation>
        <location evidence="1 15">Membrane</location>
        <topology evidence="1 15">Multi-pass membrane protein</topology>
    </subcellularLocation>
</comment>
<keyword evidence="6 13" id="KW-0067">ATP-binding</keyword>
<evidence type="ECO:0000256" key="3">
    <source>
        <dbReference type="ARBA" id="ARBA00022692"/>
    </source>
</evidence>
<dbReference type="InterPro" id="IPR044492">
    <property type="entry name" value="P_typ_ATPase_HD_dom"/>
</dbReference>
<dbReference type="GO" id="GO:0005524">
    <property type="term" value="F:ATP binding"/>
    <property type="evidence" value="ECO:0007669"/>
    <property type="project" value="UniProtKB-UniRule"/>
</dbReference>
<dbReference type="GO" id="GO:0000287">
    <property type="term" value="F:magnesium ion binding"/>
    <property type="evidence" value="ECO:0007669"/>
    <property type="project" value="UniProtKB-UniRule"/>
</dbReference>
<dbReference type="NCBIfam" id="TIGR01494">
    <property type="entry name" value="ATPase_P-type"/>
    <property type="match status" value="1"/>
</dbReference>
<comment type="similarity">
    <text evidence="2 15">Belongs to the cation transport ATPase (P-type) (TC 3.A.3) family. Type IV subfamily.</text>
</comment>
<feature type="active site" description="4-aspartylphosphate intermediate" evidence="12">
    <location>
        <position position="432"/>
    </location>
</feature>
<feature type="transmembrane region" description="Helical" evidence="15">
    <location>
        <begin position="951"/>
        <end position="974"/>
    </location>
</feature>
<name>A0A1D6P156_MAIZE</name>
<dbReference type="GO" id="GO:0016887">
    <property type="term" value="F:ATP hydrolysis activity"/>
    <property type="evidence" value="ECO:0007669"/>
    <property type="project" value="InterPro"/>
</dbReference>
<keyword evidence="4 14" id="KW-0479">Metal-binding</keyword>
<dbReference type="SUPFAM" id="SSF81665">
    <property type="entry name" value="Calcium ATPase, transmembrane domain M"/>
    <property type="match status" value="1"/>
</dbReference>
<dbReference type="FunFam" id="3.40.50.1000:FF:000014">
    <property type="entry name" value="Phospholipid-transporting ATPase"/>
    <property type="match status" value="1"/>
</dbReference>
<evidence type="ECO:0000256" key="11">
    <source>
        <dbReference type="ARBA" id="ARBA00034036"/>
    </source>
</evidence>
<dbReference type="InParanoid" id="A0A1D6P156"/>
<dbReference type="InterPro" id="IPR001757">
    <property type="entry name" value="P_typ_ATPase"/>
</dbReference>
<feature type="binding site" evidence="13">
    <location>
        <position position="433"/>
    </location>
    <ligand>
        <name>ATP</name>
        <dbReference type="ChEBI" id="CHEBI:30616"/>
    </ligand>
</feature>
<organism evidence="18">
    <name type="scientific">Zea mays</name>
    <name type="common">Maize</name>
    <dbReference type="NCBI Taxonomy" id="4577"/>
    <lineage>
        <taxon>Eukaryota</taxon>
        <taxon>Viridiplantae</taxon>
        <taxon>Streptophyta</taxon>
        <taxon>Embryophyta</taxon>
        <taxon>Tracheophyta</taxon>
        <taxon>Spermatophyta</taxon>
        <taxon>Magnoliopsida</taxon>
        <taxon>Liliopsida</taxon>
        <taxon>Poales</taxon>
        <taxon>Poaceae</taxon>
        <taxon>PACMAD clade</taxon>
        <taxon>Panicoideae</taxon>
        <taxon>Andropogonodae</taxon>
        <taxon>Andropogoneae</taxon>
        <taxon>Tripsacinae</taxon>
        <taxon>Zea</taxon>
    </lineage>
</organism>
<feature type="binding site" evidence="13">
    <location>
        <position position="752"/>
    </location>
    <ligand>
        <name>ATP</name>
        <dbReference type="ChEBI" id="CHEBI:30616"/>
    </ligand>
</feature>
<evidence type="ECO:0000259" key="17">
    <source>
        <dbReference type="Pfam" id="PF16212"/>
    </source>
</evidence>
<dbReference type="CDD" id="cd02073">
    <property type="entry name" value="P-type_ATPase_APLT_Dnf-like"/>
    <property type="match status" value="1"/>
</dbReference>
<dbReference type="PROSITE" id="PS00154">
    <property type="entry name" value="ATPASE_E1_E2"/>
    <property type="match status" value="1"/>
</dbReference>
<dbReference type="GO" id="GO:0140326">
    <property type="term" value="F:ATPase-coupled intramembrane lipid transporter activity"/>
    <property type="evidence" value="ECO:0007669"/>
    <property type="project" value="UniProtKB-EC"/>
</dbReference>
<feature type="binding site" evidence="13">
    <location>
        <position position="614"/>
    </location>
    <ligand>
        <name>ATP</name>
        <dbReference type="ChEBI" id="CHEBI:30616"/>
    </ligand>
</feature>